<reference evidence="2 3" key="1">
    <citation type="submission" date="2018-06" db="EMBL/GenBank/DDBJ databases">
        <title>Genomic Encyclopedia of Archaeal and Bacterial Type Strains, Phase II (KMG-II): from individual species to whole genera.</title>
        <authorList>
            <person name="Goeker M."/>
        </authorList>
    </citation>
    <scope>NUCLEOTIDE SEQUENCE [LARGE SCALE GENOMIC DNA]</scope>
    <source>
        <strain evidence="2 3">DSM 25663</strain>
    </source>
</reference>
<evidence type="ECO:0000313" key="3">
    <source>
        <dbReference type="Proteomes" id="UP000248840"/>
    </source>
</evidence>
<dbReference type="EMBL" id="QLSZ01000010">
    <property type="protein sequence ID" value="RAR70630.1"/>
    <property type="molecule type" value="Genomic_DNA"/>
</dbReference>
<dbReference type="Proteomes" id="UP000248840">
    <property type="component" value="Unassembled WGS sequence"/>
</dbReference>
<dbReference type="RefSeq" id="WP_146739564.1">
    <property type="nucleotide sequence ID" value="NZ_QLSZ01000010.1"/>
</dbReference>
<gene>
    <name evidence="2" type="ORF">CLV55_11030</name>
</gene>
<feature type="signal peptide" evidence="1">
    <location>
        <begin position="1"/>
        <end position="18"/>
    </location>
</feature>
<dbReference type="OrthoDB" id="1377405at2"/>
<evidence type="ECO:0000313" key="2">
    <source>
        <dbReference type="EMBL" id="RAR70630.1"/>
    </source>
</evidence>
<protein>
    <submittedName>
        <fullName evidence="2">Uncharacterized protein</fullName>
    </submittedName>
</protein>
<proteinExistence type="predicted"/>
<keyword evidence="3" id="KW-1185">Reference proteome</keyword>
<dbReference type="AlphaFoldDB" id="A0A328YAL2"/>
<comment type="caution">
    <text evidence="2">The sequence shown here is derived from an EMBL/GenBank/DDBJ whole genome shotgun (WGS) entry which is preliminary data.</text>
</comment>
<name>A0A328YAL2_9FLAO</name>
<keyword evidence="1" id="KW-0732">Signal</keyword>
<organism evidence="2 3">
    <name type="scientific">Flavobacterium aciduliphilum</name>
    <dbReference type="NCBI Taxonomy" id="1101402"/>
    <lineage>
        <taxon>Bacteria</taxon>
        <taxon>Pseudomonadati</taxon>
        <taxon>Bacteroidota</taxon>
        <taxon>Flavobacteriia</taxon>
        <taxon>Flavobacteriales</taxon>
        <taxon>Flavobacteriaceae</taxon>
        <taxon>Flavobacterium</taxon>
    </lineage>
</organism>
<evidence type="ECO:0000256" key="1">
    <source>
        <dbReference type="SAM" id="SignalP"/>
    </source>
</evidence>
<feature type="chain" id="PRO_5016312177" evidence="1">
    <location>
        <begin position="19"/>
        <end position="140"/>
    </location>
</feature>
<sequence length="140" mass="16565">MKKIILILFLTLTESMLANVNCDTITNWRVFKDDKLIWESNGLESYRNTIDISIAENFSNINFDIFYDFNREILERKVELVCEEKVIATLSDKNYCYEKFVIPKTNFTKNTKYLNKKIFIKYFDKINPNGIIVGVIKIIK</sequence>
<accession>A0A328YAL2</accession>